<keyword evidence="4 7" id="KW-0812">Transmembrane</keyword>
<feature type="transmembrane region" description="Helical" evidence="7">
    <location>
        <begin position="141"/>
        <end position="158"/>
    </location>
</feature>
<sequence length="371" mass="39586">MPSLGSILERPPDHFTSAAYGLLYFPEILGAILSASSARFIHRRFGDRVLFRLGIVCNLLGLALLTSAYFAGSSTAYNLILIDSIFLGVGFGLTSTAINHLAAMLFEQSATRAITILNAVIGGATALSPLLLGLATRPIGWFAWPLVLLLFWIGLLLLPTAVPSKPLSGQPDPRRFPALAVAAVMIYAIVEGSFGSWASVFVSVNHHFAPALGALALSSFWASMTLARLVLGGLPDRLLSRRSTYLAAPFGIAACFLALPWLTTVWALIAVFGLAGIATSIYYPYSMAYALSAEPGQTTYVAGLLVAALMIGEGIGSFGLGPLQTFVSLPDLYLASALWTIPLFILAWHLSRPVTRSPNRLRRSGQQSSRS</sequence>
<gene>
    <name evidence="8" type="ORF">B1B_10690</name>
</gene>
<evidence type="ECO:0000256" key="2">
    <source>
        <dbReference type="ARBA" id="ARBA00008335"/>
    </source>
</evidence>
<dbReference type="EMBL" id="AUZY01006953">
    <property type="protein sequence ID" value="EQD52528.1"/>
    <property type="molecule type" value="Genomic_DNA"/>
</dbReference>
<dbReference type="InterPro" id="IPR051788">
    <property type="entry name" value="MFS_Transporter"/>
</dbReference>
<organism evidence="8">
    <name type="scientific">mine drainage metagenome</name>
    <dbReference type="NCBI Taxonomy" id="410659"/>
    <lineage>
        <taxon>unclassified sequences</taxon>
        <taxon>metagenomes</taxon>
        <taxon>ecological metagenomes</taxon>
    </lineage>
</organism>
<comment type="subcellular location">
    <subcellularLocation>
        <location evidence="1">Endomembrane system</location>
        <topology evidence="1">Multi-pass membrane protein</topology>
    </subcellularLocation>
</comment>
<dbReference type="InterPro" id="IPR036259">
    <property type="entry name" value="MFS_trans_sf"/>
</dbReference>
<feature type="transmembrane region" description="Helical" evidence="7">
    <location>
        <begin position="114"/>
        <end position="135"/>
    </location>
</feature>
<reference evidence="8" key="2">
    <citation type="journal article" date="2014" name="ISME J.">
        <title>Microbial stratification in low pH oxic and suboxic macroscopic growths along an acid mine drainage.</title>
        <authorList>
            <person name="Mendez-Garcia C."/>
            <person name="Mesa V."/>
            <person name="Sprenger R.R."/>
            <person name="Richter M."/>
            <person name="Diez M.S."/>
            <person name="Solano J."/>
            <person name="Bargiela R."/>
            <person name="Golyshina O.V."/>
            <person name="Manteca A."/>
            <person name="Ramos J.L."/>
            <person name="Gallego J.R."/>
            <person name="Llorente I."/>
            <person name="Martins Dos Santos V.A."/>
            <person name="Jensen O.N."/>
            <person name="Pelaez A.I."/>
            <person name="Sanchez J."/>
            <person name="Ferrer M."/>
        </authorList>
    </citation>
    <scope>NUCLEOTIDE SEQUENCE</scope>
</reference>
<evidence type="ECO:0000256" key="5">
    <source>
        <dbReference type="ARBA" id="ARBA00022989"/>
    </source>
</evidence>
<feature type="transmembrane region" description="Helical" evidence="7">
    <location>
        <begin position="20"/>
        <end position="42"/>
    </location>
</feature>
<dbReference type="GO" id="GO:0012505">
    <property type="term" value="C:endomembrane system"/>
    <property type="evidence" value="ECO:0007669"/>
    <property type="project" value="UniProtKB-SubCell"/>
</dbReference>
<evidence type="ECO:0000256" key="7">
    <source>
        <dbReference type="SAM" id="Phobius"/>
    </source>
</evidence>
<keyword evidence="5 7" id="KW-1133">Transmembrane helix</keyword>
<feature type="transmembrane region" description="Helical" evidence="7">
    <location>
        <begin position="243"/>
        <end position="259"/>
    </location>
</feature>
<comment type="caution">
    <text evidence="8">The sequence shown here is derived from an EMBL/GenBank/DDBJ whole genome shotgun (WGS) entry which is preliminary data.</text>
</comment>
<dbReference type="PANTHER" id="PTHR23514">
    <property type="entry name" value="BYPASS OF STOP CODON PROTEIN 6"/>
    <property type="match status" value="1"/>
</dbReference>
<protein>
    <submittedName>
        <fullName evidence="8">Major facilitator superfamily MFS_1</fullName>
    </submittedName>
</protein>
<dbReference type="AlphaFoldDB" id="T1A6M4"/>
<dbReference type="Gene3D" id="1.20.1250.20">
    <property type="entry name" value="MFS general substrate transporter like domains"/>
    <property type="match status" value="2"/>
</dbReference>
<dbReference type="GO" id="GO:0016020">
    <property type="term" value="C:membrane"/>
    <property type="evidence" value="ECO:0007669"/>
    <property type="project" value="TreeGrafter"/>
</dbReference>
<comment type="similarity">
    <text evidence="2">Belongs to the major facilitator superfamily.</text>
</comment>
<keyword evidence="6 7" id="KW-0472">Membrane</keyword>
<feature type="transmembrane region" description="Helical" evidence="7">
    <location>
        <begin position="208"/>
        <end position="231"/>
    </location>
</feature>
<feature type="transmembrane region" description="Helical" evidence="7">
    <location>
        <begin position="49"/>
        <end position="70"/>
    </location>
</feature>
<feature type="transmembrane region" description="Helical" evidence="7">
    <location>
        <begin position="332"/>
        <end position="350"/>
    </location>
</feature>
<feature type="transmembrane region" description="Helical" evidence="7">
    <location>
        <begin position="76"/>
        <end position="102"/>
    </location>
</feature>
<evidence type="ECO:0000256" key="1">
    <source>
        <dbReference type="ARBA" id="ARBA00004127"/>
    </source>
</evidence>
<keyword evidence="3" id="KW-0813">Transport</keyword>
<evidence type="ECO:0000313" key="8">
    <source>
        <dbReference type="EMBL" id="EQD52528.1"/>
    </source>
</evidence>
<evidence type="ECO:0000256" key="6">
    <source>
        <dbReference type="ARBA" id="ARBA00023136"/>
    </source>
</evidence>
<accession>T1A6M4</accession>
<feature type="transmembrane region" description="Helical" evidence="7">
    <location>
        <begin position="297"/>
        <end position="320"/>
    </location>
</feature>
<feature type="transmembrane region" description="Helical" evidence="7">
    <location>
        <begin position="179"/>
        <end position="202"/>
    </location>
</feature>
<evidence type="ECO:0000256" key="4">
    <source>
        <dbReference type="ARBA" id="ARBA00022692"/>
    </source>
</evidence>
<feature type="transmembrane region" description="Helical" evidence="7">
    <location>
        <begin position="265"/>
        <end position="285"/>
    </location>
</feature>
<proteinExistence type="inferred from homology"/>
<reference evidence="8" key="1">
    <citation type="submission" date="2013-08" db="EMBL/GenBank/DDBJ databases">
        <authorList>
            <person name="Mendez C."/>
            <person name="Richter M."/>
            <person name="Ferrer M."/>
            <person name="Sanchez J."/>
        </authorList>
    </citation>
    <scope>NUCLEOTIDE SEQUENCE</scope>
</reference>
<dbReference type="SUPFAM" id="SSF103473">
    <property type="entry name" value="MFS general substrate transporter"/>
    <property type="match status" value="1"/>
</dbReference>
<dbReference type="PANTHER" id="PTHR23514:SF3">
    <property type="entry name" value="BYPASS OF STOP CODON PROTEIN 6"/>
    <property type="match status" value="1"/>
</dbReference>
<evidence type="ECO:0000256" key="3">
    <source>
        <dbReference type="ARBA" id="ARBA00022448"/>
    </source>
</evidence>
<name>T1A6M4_9ZZZZ</name>